<dbReference type="PIRSF" id="PIRSF005690">
    <property type="entry name" value="GerBA"/>
    <property type="match status" value="1"/>
</dbReference>
<dbReference type="PANTHER" id="PTHR22550:SF5">
    <property type="entry name" value="LEUCINE ZIPPER PROTEIN 4"/>
    <property type="match status" value="1"/>
</dbReference>
<dbReference type="PANTHER" id="PTHR22550">
    <property type="entry name" value="SPORE GERMINATION PROTEIN"/>
    <property type="match status" value="1"/>
</dbReference>
<dbReference type="RefSeq" id="WP_120169831.1">
    <property type="nucleotide sequence ID" value="NZ_MCIB01000026.1"/>
</dbReference>
<dbReference type="Proteomes" id="UP000284177">
    <property type="component" value="Unassembled WGS sequence"/>
</dbReference>
<evidence type="ECO:0000256" key="3">
    <source>
        <dbReference type="SAM" id="MobiDB-lite"/>
    </source>
</evidence>
<dbReference type="InterPro" id="IPR004995">
    <property type="entry name" value="Spore_Ger"/>
</dbReference>
<evidence type="ECO:0000256" key="2">
    <source>
        <dbReference type="ARBA" id="ARBA00023136"/>
    </source>
</evidence>
<feature type="compositionally biased region" description="Basic and acidic residues" evidence="3">
    <location>
        <begin position="512"/>
        <end position="526"/>
    </location>
</feature>
<keyword evidence="4" id="KW-0812">Transmembrane</keyword>
<reference evidence="5 6" key="1">
    <citation type="submission" date="2016-08" db="EMBL/GenBank/DDBJ databases">
        <title>Novel Firmicutes and Novel Genomes.</title>
        <authorList>
            <person name="Poppleton D.I."/>
            <person name="Gribaldo S."/>
        </authorList>
    </citation>
    <scope>NUCLEOTIDE SEQUENCE [LARGE SCALE GENOMIC DNA]</scope>
    <source>
        <strain evidence="5 6">CTT3</strain>
    </source>
</reference>
<dbReference type="GO" id="GO:0009847">
    <property type="term" value="P:spore germination"/>
    <property type="evidence" value="ECO:0007669"/>
    <property type="project" value="InterPro"/>
</dbReference>
<feature type="transmembrane region" description="Helical" evidence="4">
    <location>
        <begin position="407"/>
        <end position="426"/>
    </location>
</feature>
<dbReference type="OrthoDB" id="9772630at2"/>
<dbReference type="Pfam" id="PF03323">
    <property type="entry name" value="GerA"/>
    <property type="match status" value="1"/>
</dbReference>
<evidence type="ECO:0000256" key="4">
    <source>
        <dbReference type="SAM" id="Phobius"/>
    </source>
</evidence>
<evidence type="ECO:0000313" key="6">
    <source>
        <dbReference type="Proteomes" id="UP000284177"/>
    </source>
</evidence>
<dbReference type="EMBL" id="MCIB01000026">
    <property type="protein sequence ID" value="RKD30918.1"/>
    <property type="molecule type" value="Genomic_DNA"/>
</dbReference>
<dbReference type="GO" id="GO:0016020">
    <property type="term" value="C:membrane"/>
    <property type="evidence" value="ECO:0007669"/>
    <property type="project" value="InterPro"/>
</dbReference>
<accession>A0A419T0F9</accession>
<feature type="transmembrane region" description="Helical" evidence="4">
    <location>
        <begin position="315"/>
        <end position="337"/>
    </location>
</feature>
<keyword evidence="2 4" id="KW-0472">Membrane</keyword>
<feature type="region of interest" description="Disordered" evidence="3">
    <location>
        <begin position="511"/>
        <end position="534"/>
    </location>
</feature>
<keyword evidence="6" id="KW-1185">Reference proteome</keyword>
<organism evidence="5 6">
    <name type="scientific">Thermohalobacter berrensis</name>
    <dbReference type="NCBI Taxonomy" id="99594"/>
    <lineage>
        <taxon>Bacteria</taxon>
        <taxon>Bacillati</taxon>
        <taxon>Bacillota</taxon>
        <taxon>Tissierellia</taxon>
        <taxon>Tissierellales</taxon>
        <taxon>Thermohalobacteraceae</taxon>
        <taxon>Thermohalobacter</taxon>
    </lineage>
</organism>
<dbReference type="AlphaFoldDB" id="A0A419T0F9"/>
<protein>
    <submittedName>
        <fullName evidence="5">Spore gernimation protein</fullName>
    </submittedName>
</protein>
<keyword evidence="4" id="KW-1133">Transmembrane helix</keyword>
<comment type="caution">
    <text evidence="5">The sequence shown here is derived from an EMBL/GenBank/DDBJ whole genome shotgun (WGS) entry which is preliminary data.</text>
</comment>
<gene>
    <name evidence="5" type="ORF">BET03_13140</name>
</gene>
<feature type="transmembrane region" description="Helical" evidence="4">
    <location>
        <begin position="438"/>
        <end position="461"/>
    </location>
</feature>
<sequence>MGLFKRFFKKDKKKKKEDKGKKGIKISSNYNKNINQIKNILKDCEDVIYREFTVGSEQNYNFAIIYIDGLIDKKLISDYVLESLMHQARELEPNPKIFKNKLYELCKKGNIAATEIKEAQTIDEAIDYILAGETILILENYPKILVISSRGWPVRGLQEPQTETVIRGPRDGFVETGKYNTTLIRRRIRDPKLKLKYMKLGVRSKTDVAIMYIEDIANKEMVEEVKRRLKDIKIDSVIESGYIEQYIQDNYYSPFPQVETTERPDAVAASLYEGRIAIVTDNTPFVLLVPATLTTFLQSSEDYYERWIITSLIRLLRYVAALIALLLPSLYIAITSYHPGMLPTELALYVAATRDGVPFPAFIEAFIMEATIELLREAGMRLSGPIGTTIGIVGGLVIGQAAVEAGIVSPLMIIIVAVTTISSFAIPNYSFATSFRIVRFAIMLSSAILGLYGIMLGLLLLGSHLVNLKSFGVPYLTPFVSTGITWMDLKDAFVTYPIPKANKRPKFTNVVDETRTDEENTIKAERGDEDDRGQ</sequence>
<name>A0A419T0F9_9FIRM</name>
<proteinExistence type="inferred from homology"/>
<evidence type="ECO:0000256" key="1">
    <source>
        <dbReference type="ARBA" id="ARBA00005278"/>
    </source>
</evidence>
<dbReference type="InterPro" id="IPR050768">
    <property type="entry name" value="UPF0353/GerABKA_families"/>
</dbReference>
<evidence type="ECO:0000313" key="5">
    <source>
        <dbReference type="EMBL" id="RKD30918.1"/>
    </source>
</evidence>
<comment type="similarity">
    <text evidence="1">Belongs to the GerABKA family.</text>
</comment>